<evidence type="ECO:0000313" key="2">
    <source>
        <dbReference type="Proteomes" id="UP000540685"/>
    </source>
</evidence>
<sequence length="234" mass="24741">MGFQLSCYFTLDAGVLPLFERVIPGGSRFVIPVGGDGLPAGWVLPTPWRLEYDLGGTPAMAGDVVDDAAVDAWRKAAGVPGTPDPLDAFDDLDLQLASLLSLAAPSGVVVIDDDTFGGLRFNEYAAVCVSGRLRAAGGIDFADGGRGAGRAFELRDGAYHPVTPAEADPVTRCAAVLDRRFAGVSLFEGYLPRNAEPGFHRDRLPPADGPLRLPPGTVEEWGPYFPLLTRHHGG</sequence>
<dbReference type="RefSeq" id="WP_184538628.1">
    <property type="nucleotide sequence ID" value="NZ_JACHMP010000001.1"/>
</dbReference>
<proteinExistence type="predicted"/>
<dbReference type="EMBL" id="JACHMP010000001">
    <property type="protein sequence ID" value="MBB5819382.1"/>
    <property type="molecule type" value="Genomic_DNA"/>
</dbReference>
<comment type="caution">
    <text evidence="1">The sequence shown here is derived from an EMBL/GenBank/DDBJ whole genome shotgun (WGS) entry which is preliminary data.</text>
</comment>
<protein>
    <submittedName>
        <fullName evidence="1">Uncharacterized protein</fullName>
    </submittedName>
</protein>
<organism evidence="1 2">
    <name type="scientific">Streptosporangium becharense</name>
    <dbReference type="NCBI Taxonomy" id="1816182"/>
    <lineage>
        <taxon>Bacteria</taxon>
        <taxon>Bacillati</taxon>
        <taxon>Actinomycetota</taxon>
        <taxon>Actinomycetes</taxon>
        <taxon>Streptosporangiales</taxon>
        <taxon>Streptosporangiaceae</taxon>
        <taxon>Streptosporangium</taxon>
    </lineage>
</organism>
<evidence type="ECO:0000313" key="1">
    <source>
        <dbReference type="EMBL" id="MBB5819382.1"/>
    </source>
</evidence>
<gene>
    <name evidence="1" type="ORF">F4562_002444</name>
</gene>
<reference evidence="1 2" key="1">
    <citation type="submission" date="2020-08" db="EMBL/GenBank/DDBJ databases">
        <title>Sequencing the genomes of 1000 actinobacteria strains.</title>
        <authorList>
            <person name="Klenk H.-P."/>
        </authorList>
    </citation>
    <scope>NUCLEOTIDE SEQUENCE [LARGE SCALE GENOMIC DNA]</scope>
    <source>
        <strain evidence="1 2">DSM 46887</strain>
    </source>
</reference>
<keyword evidence="2" id="KW-1185">Reference proteome</keyword>
<accession>A0A7W9IET7</accession>
<dbReference type="AlphaFoldDB" id="A0A7W9IET7"/>
<name>A0A7W9IET7_9ACTN</name>
<dbReference type="Proteomes" id="UP000540685">
    <property type="component" value="Unassembled WGS sequence"/>
</dbReference>